<feature type="chain" id="PRO_5047117533" description="Lysozyme inhibitor" evidence="2">
    <location>
        <begin position="24"/>
        <end position="191"/>
    </location>
</feature>
<feature type="compositionally biased region" description="Low complexity" evidence="1">
    <location>
        <begin position="163"/>
        <end position="191"/>
    </location>
</feature>
<evidence type="ECO:0000313" key="3">
    <source>
        <dbReference type="EMBL" id="WUR11799.1"/>
    </source>
</evidence>
<sequence length="191" mass="19778">MSISKLIAATLALALASAVPAMSAAAEPAKPKAEAKKKSSKSKESKAKAAKAAAPKEADPEADEPDIAGTAVTDFHCELGNKVTVYQNATDDGHIALRWKKRLHRLTRVATTTGAQRFENKAFGLIWIGIPAKAMLLDSKQNRQLANECKNDEQNMPAPLPAPAAEAPAVPTATPATAPAAGHGAAATPQG</sequence>
<organism evidence="3 4">
    <name type="scientific">[Empedobacter] haloabium</name>
    <dbReference type="NCBI Taxonomy" id="592317"/>
    <lineage>
        <taxon>Bacteria</taxon>
        <taxon>Pseudomonadati</taxon>
        <taxon>Pseudomonadota</taxon>
        <taxon>Betaproteobacteria</taxon>
        <taxon>Burkholderiales</taxon>
        <taxon>Oxalobacteraceae</taxon>
        <taxon>Telluria group</taxon>
        <taxon>Telluria group incertae sedis</taxon>
    </lineage>
</organism>
<dbReference type="Proteomes" id="UP000321323">
    <property type="component" value="Chromosome"/>
</dbReference>
<feature type="region of interest" description="Disordered" evidence="1">
    <location>
        <begin position="24"/>
        <end position="66"/>
    </location>
</feature>
<keyword evidence="4" id="KW-1185">Reference proteome</keyword>
<protein>
    <recommendedName>
        <fullName evidence="5">Lysozyme inhibitor</fullName>
    </recommendedName>
</protein>
<evidence type="ECO:0000256" key="2">
    <source>
        <dbReference type="SAM" id="SignalP"/>
    </source>
</evidence>
<reference evidence="3 4" key="1">
    <citation type="journal article" date="2019" name="Int. J. Syst. Evol. Microbiol.">
        <title>The Draft Whole-Genome Sequence of the Antibiotic Producer Empedobacter haloabium ATCC 31962 Provides Indications for Its Taxonomic Reclassification.</title>
        <authorList>
            <person name="Miess H."/>
            <person name="Arlt P."/>
            <person name="Apel A.K."/>
            <person name="Weber T."/>
            <person name="Nieselt K."/>
            <person name="Hanssen F."/>
            <person name="Czemmel S."/>
            <person name="Nahnsen S."/>
            <person name="Gross H."/>
        </authorList>
    </citation>
    <scope>NUCLEOTIDE SEQUENCE [LARGE SCALE GENOMIC DNA]</scope>
    <source>
        <strain evidence="3 4">ATCC 31962</strain>
    </source>
</reference>
<gene>
    <name evidence="3" type="ORF">E7V67_019120</name>
</gene>
<feature type="compositionally biased region" description="Basic and acidic residues" evidence="1">
    <location>
        <begin position="29"/>
        <end position="47"/>
    </location>
</feature>
<dbReference type="EMBL" id="CP136508">
    <property type="protein sequence ID" value="WUR11799.1"/>
    <property type="molecule type" value="Genomic_DNA"/>
</dbReference>
<evidence type="ECO:0000313" key="4">
    <source>
        <dbReference type="Proteomes" id="UP000321323"/>
    </source>
</evidence>
<evidence type="ECO:0008006" key="5">
    <source>
        <dbReference type="Google" id="ProtNLM"/>
    </source>
</evidence>
<feature type="signal peptide" evidence="2">
    <location>
        <begin position="1"/>
        <end position="23"/>
    </location>
</feature>
<keyword evidence="2" id="KW-0732">Signal</keyword>
<evidence type="ECO:0000256" key="1">
    <source>
        <dbReference type="SAM" id="MobiDB-lite"/>
    </source>
</evidence>
<accession>A0ABZ1UGG3</accession>
<feature type="region of interest" description="Disordered" evidence="1">
    <location>
        <begin position="150"/>
        <end position="191"/>
    </location>
</feature>
<proteinExistence type="predicted"/>
<name>A0ABZ1UGG3_9BURK</name>